<protein>
    <submittedName>
        <fullName evidence="3">Enoyl-CoA hydratase/isomerase family protein</fullName>
    </submittedName>
</protein>
<dbReference type="CDD" id="cd06558">
    <property type="entry name" value="crotonase-like"/>
    <property type="match status" value="1"/>
</dbReference>
<dbReference type="InterPro" id="IPR001753">
    <property type="entry name" value="Enoyl-CoA_hydra/iso"/>
</dbReference>
<proteinExistence type="inferred from homology"/>
<organism evidence="3 4">
    <name type="scientific">Bacillus seohaeanensis</name>
    <dbReference type="NCBI Taxonomy" id="284580"/>
    <lineage>
        <taxon>Bacteria</taxon>
        <taxon>Bacillati</taxon>
        <taxon>Bacillota</taxon>
        <taxon>Bacilli</taxon>
        <taxon>Bacillales</taxon>
        <taxon>Bacillaceae</taxon>
        <taxon>Bacillus</taxon>
    </lineage>
</organism>
<sequence length="257" mass="27805">MTDLLVEKNGAVLYLTLNRPEALNAFSGEMIEDITTEMTNAANDDSVKVVVLSGSGRAFSAGGDVKTMGQNTGSAVYEHIGRLNKCILAIQRLEKPVVAVVHGFVAGAGFNLALACDLIVAAEDTAFVLSFSKVGLISDGGGLYFLPRLIGLQKAKELFFLAEPLKVEEAKQMGIVNRIVPLEQLKDEAISFATRLSQGPVQSYGKMKNLLQEGLNKSLEDVLELERLTQMLMVESADHKEGVSAFKEKRQPVFTGK</sequence>
<dbReference type="PANTHER" id="PTHR43459:SF1">
    <property type="entry name" value="EG:BACN32G11.4 PROTEIN"/>
    <property type="match status" value="1"/>
</dbReference>
<evidence type="ECO:0000313" key="4">
    <source>
        <dbReference type="Proteomes" id="UP001597506"/>
    </source>
</evidence>
<comment type="similarity">
    <text evidence="1 2">Belongs to the enoyl-CoA hydratase/isomerase family.</text>
</comment>
<evidence type="ECO:0000313" key="3">
    <source>
        <dbReference type="EMBL" id="MFD2682746.1"/>
    </source>
</evidence>
<evidence type="ECO:0000256" key="2">
    <source>
        <dbReference type="RuleBase" id="RU003707"/>
    </source>
</evidence>
<dbReference type="PANTHER" id="PTHR43459">
    <property type="entry name" value="ENOYL-COA HYDRATASE"/>
    <property type="match status" value="1"/>
</dbReference>
<reference evidence="4" key="1">
    <citation type="journal article" date="2019" name="Int. J. Syst. Evol. Microbiol.">
        <title>The Global Catalogue of Microorganisms (GCM) 10K type strain sequencing project: providing services to taxonomists for standard genome sequencing and annotation.</title>
        <authorList>
            <consortium name="The Broad Institute Genomics Platform"/>
            <consortium name="The Broad Institute Genome Sequencing Center for Infectious Disease"/>
            <person name="Wu L."/>
            <person name="Ma J."/>
        </authorList>
    </citation>
    <scope>NUCLEOTIDE SEQUENCE [LARGE SCALE GENOMIC DNA]</scope>
    <source>
        <strain evidence="4">KCTC 3913</strain>
    </source>
</reference>
<dbReference type="Gene3D" id="3.90.226.10">
    <property type="entry name" value="2-enoyl-CoA Hydratase, Chain A, domain 1"/>
    <property type="match status" value="1"/>
</dbReference>
<evidence type="ECO:0000256" key="1">
    <source>
        <dbReference type="ARBA" id="ARBA00005254"/>
    </source>
</evidence>
<dbReference type="Pfam" id="PF00378">
    <property type="entry name" value="ECH_1"/>
    <property type="match status" value="1"/>
</dbReference>
<keyword evidence="4" id="KW-1185">Reference proteome</keyword>
<name>A0ABW5RWL6_9BACI</name>
<dbReference type="SUPFAM" id="SSF52096">
    <property type="entry name" value="ClpP/crotonase"/>
    <property type="match status" value="1"/>
</dbReference>
<dbReference type="EMBL" id="JBHUMF010000031">
    <property type="protein sequence ID" value="MFD2682746.1"/>
    <property type="molecule type" value="Genomic_DNA"/>
</dbReference>
<dbReference type="Gene3D" id="1.10.12.10">
    <property type="entry name" value="Lyase 2-enoyl-coa Hydratase, Chain A, domain 2"/>
    <property type="match status" value="1"/>
</dbReference>
<dbReference type="InterPro" id="IPR018376">
    <property type="entry name" value="Enoyl-CoA_hyd/isom_CS"/>
</dbReference>
<dbReference type="InterPro" id="IPR029045">
    <property type="entry name" value="ClpP/crotonase-like_dom_sf"/>
</dbReference>
<accession>A0ABW5RWL6</accession>
<dbReference type="InterPro" id="IPR014748">
    <property type="entry name" value="Enoyl-CoA_hydra_C"/>
</dbReference>
<comment type="caution">
    <text evidence="3">The sequence shown here is derived from an EMBL/GenBank/DDBJ whole genome shotgun (WGS) entry which is preliminary data.</text>
</comment>
<dbReference type="RefSeq" id="WP_377937375.1">
    <property type="nucleotide sequence ID" value="NZ_JBHUMF010000031.1"/>
</dbReference>
<gene>
    <name evidence="3" type="ORF">ACFSUL_18560</name>
</gene>
<dbReference type="Proteomes" id="UP001597506">
    <property type="component" value="Unassembled WGS sequence"/>
</dbReference>
<dbReference type="PROSITE" id="PS00166">
    <property type="entry name" value="ENOYL_COA_HYDRATASE"/>
    <property type="match status" value="1"/>
</dbReference>